<dbReference type="EMBL" id="LIAE01008257">
    <property type="protein sequence ID" value="PAV74903.1"/>
    <property type="molecule type" value="Genomic_DNA"/>
</dbReference>
<dbReference type="Gene3D" id="2.60.40.1260">
    <property type="entry name" value="Lamin Tail domain"/>
    <property type="match status" value="1"/>
</dbReference>
<accession>A0A2A2KM37</accession>
<dbReference type="STRING" id="2018661.A0A2A2KM37"/>
<evidence type="ECO:0000313" key="3">
    <source>
        <dbReference type="EMBL" id="PAV74903.1"/>
    </source>
</evidence>
<keyword evidence="1" id="KW-0175">Coiled coil</keyword>
<feature type="region of interest" description="Disordered" evidence="2">
    <location>
        <begin position="725"/>
        <end position="812"/>
    </location>
</feature>
<dbReference type="Proteomes" id="UP000218231">
    <property type="component" value="Unassembled WGS sequence"/>
</dbReference>
<dbReference type="GO" id="GO:0051664">
    <property type="term" value="P:nuclear pore localization"/>
    <property type="evidence" value="ECO:0007669"/>
    <property type="project" value="TreeGrafter"/>
</dbReference>
<dbReference type="PANTHER" id="PTHR45721">
    <property type="entry name" value="LAMIN DM0-RELATED"/>
    <property type="match status" value="1"/>
</dbReference>
<dbReference type="GO" id="GO:0007097">
    <property type="term" value="P:nuclear migration"/>
    <property type="evidence" value="ECO:0007669"/>
    <property type="project" value="TreeGrafter"/>
</dbReference>
<dbReference type="SUPFAM" id="SSF52833">
    <property type="entry name" value="Thioredoxin-like"/>
    <property type="match status" value="1"/>
</dbReference>
<evidence type="ECO:0000256" key="1">
    <source>
        <dbReference type="ARBA" id="ARBA00023054"/>
    </source>
</evidence>
<dbReference type="GO" id="GO:0005652">
    <property type="term" value="C:nuclear lamina"/>
    <property type="evidence" value="ECO:0007669"/>
    <property type="project" value="TreeGrafter"/>
</dbReference>
<dbReference type="SUPFAM" id="SSF74853">
    <property type="entry name" value="Lamin A/C globular tail domain"/>
    <property type="match status" value="1"/>
</dbReference>
<dbReference type="Gene3D" id="3.40.30.10">
    <property type="entry name" value="Glutaredoxin"/>
    <property type="match status" value="1"/>
</dbReference>
<reference evidence="3 4" key="1">
    <citation type="journal article" date="2017" name="Curr. Biol.">
        <title>Genome architecture and evolution of a unichromosomal asexual nematode.</title>
        <authorList>
            <person name="Fradin H."/>
            <person name="Zegar C."/>
            <person name="Gutwein M."/>
            <person name="Lucas J."/>
            <person name="Kovtun M."/>
            <person name="Corcoran D."/>
            <person name="Baugh L.R."/>
            <person name="Kiontke K."/>
            <person name="Gunsalus K."/>
            <person name="Fitch D.H."/>
            <person name="Piano F."/>
        </authorList>
    </citation>
    <scope>NUCLEOTIDE SEQUENCE [LARGE SCALE GENOMIC DNA]</scope>
    <source>
        <strain evidence="3">PF1309</strain>
    </source>
</reference>
<dbReference type="AlphaFoldDB" id="A0A2A2KM37"/>
<dbReference type="GO" id="GO:0006998">
    <property type="term" value="P:nuclear envelope organization"/>
    <property type="evidence" value="ECO:0007669"/>
    <property type="project" value="TreeGrafter"/>
</dbReference>
<comment type="caution">
    <text evidence="3">The sequence shown here is derived from an EMBL/GenBank/DDBJ whole genome shotgun (WGS) entry which is preliminary data.</text>
</comment>
<dbReference type="GO" id="GO:0005200">
    <property type="term" value="F:structural constituent of cytoskeleton"/>
    <property type="evidence" value="ECO:0007669"/>
    <property type="project" value="TreeGrafter"/>
</dbReference>
<evidence type="ECO:0008006" key="5">
    <source>
        <dbReference type="Google" id="ProtNLM"/>
    </source>
</evidence>
<keyword evidence="4" id="KW-1185">Reference proteome</keyword>
<dbReference type="InterPro" id="IPR036415">
    <property type="entry name" value="Lamin_tail_dom_sf"/>
</dbReference>
<feature type="compositionally biased region" description="Basic and acidic residues" evidence="2">
    <location>
        <begin position="791"/>
        <end position="801"/>
    </location>
</feature>
<dbReference type="InterPro" id="IPR036249">
    <property type="entry name" value="Thioredoxin-like_sf"/>
</dbReference>
<protein>
    <recommendedName>
        <fullName evidence="5">Thioredoxin domain-containing protein</fullName>
    </recommendedName>
</protein>
<dbReference type="CDD" id="cd02947">
    <property type="entry name" value="TRX_family"/>
    <property type="match status" value="1"/>
</dbReference>
<proteinExistence type="predicted"/>
<evidence type="ECO:0000313" key="4">
    <source>
        <dbReference type="Proteomes" id="UP000218231"/>
    </source>
</evidence>
<sequence length="883" mass="99499">MDCPPPSWWLSILPLIGADPADVMQQYGVRAMPTFVFLKNRTEVERIEGPGPDGLVATITKHYSAPSNPSAALEQQFAAVSRSTWDARMSQRSGGDTSSSSRTASIVFGRGPADSIGVIEAGGQVHGYRQESEQVVQSTTVYSSSQSKLETSRTKVPIKDRILNFNQPVHLAIFTITSLILVRQYTRISISNILENTPPDCLKDIVEDRYRNWGTFKELNDKFANYIERVRFLQAQTAVIQHYGKVIGDWETQFVPTISRNWEEFLENQKVVVNNERGRIPSLEEAENQLKKNLHDIIAQYRVELDKYNRLLGGNDAELRELAKLRADSETVKMQIGERQKHVDFLKRQVNNTAVQLNDYKHRIADERSKGEAVRNQAQHLVHKLDRDTEHYVHILRDELPHIIDELTNKYRHEFRDKLRNEIARIREDFEKVLKANEINWMVVTAERKEMLVTEIDKLKQYTNKRLAEIKDIEKIVTDLPKAIEREANRNLDLAYQIDNKLTRSTLQNEIFGEHWRIRQVYFGDVGIEKETLIRELQKICDEYQTTSIELEKYRRLLEDNHIHVGIISQPSSRGSSTPRQGTPPVPHVIGRGVQIGASRSESQSQAIGHEVGHGKSEIGLGVTPAGRIYRDSGRGSVSSVSSSHYGYQKATTEQIGSGAYIAEAHRDQSRSDRYSHVIGGEVHKQTHDIGGGAASHSGNTYAYDIGRGSETHVISHRVGLSEGSRHSIGHRTEPASSSDHAIGHGVQRSTDSHGYDIGHGAQASGSSRHSISHGVDIHGPGSGYQPYVPAEEHRERHDTKASNASSAGETTATVRFRIRRHGRVTFTRPVGNHYVVVENRNDFEVDISRWRIEEIVNGNHRGQFVFPEGTTLLPKKEAKASS</sequence>
<gene>
    <name evidence="3" type="ORF">WR25_04041</name>
</gene>
<name>A0A2A2KM37_9BILA</name>
<dbReference type="PANTHER" id="PTHR45721:SF12">
    <property type="entry name" value="INTERMEDIATE FILAMENT PROTEIN IFA-1"/>
    <property type="match status" value="1"/>
</dbReference>
<organism evidence="3 4">
    <name type="scientific">Diploscapter pachys</name>
    <dbReference type="NCBI Taxonomy" id="2018661"/>
    <lineage>
        <taxon>Eukaryota</taxon>
        <taxon>Metazoa</taxon>
        <taxon>Ecdysozoa</taxon>
        <taxon>Nematoda</taxon>
        <taxon>Chromadorea</taxon>
        <taxon>Rhabditida</taxon>
        <taxon>Rhabditina</taxon>
        <taxon>Rhabditomorpha</taxon>
        <taxon>Rhabditoidea</taxon>
        <taxon>Rhabditidae</taxon>
        <taxon>Diploscapter</taxon>
    </lineage>
</organism>
<dbReference type="GO" id="GO:0090435">
    <property type="term" value="P:protein localization to nuclear envelope"/>
    <property type="evidence" value="ECO:0007669"/>
    <property type="project" value="TreeGrafter"/>
</dbReference>
<feature type="compositionally biased region" description="Polar residues" evidence="2">
    <location>
        <begin position="802"/>
        <end position="812"/>
    </location>
</feature>
<evidence type="ECO:0000256" key="2">
    <source>
        <dbReference type="SAM" id="MobiDB-lite"/>
    </source>
</evidence>
<dbReference type="GO" id="GO:0031507">
    <property type="term" value="P:heterochromatin formation"/>
    <property type="evidence" value="ECO:0007669"/>
    <property type="project" value="TreeGrafter"/>
</dbReference>
<dbReference type="SUPFAM" id="SSF64593">
    <property type="entry name" value="Intermediate filament protein, coiled coil region"/>
    <property type="match status" value="1"/>
</dbReference>
<dbReference type="OrthoDB" id="2121326at2759"/>